<evidence type="ECO:0000256" key="1">
    <source>
        <dbReference type="ARBA" id="ARBA00004651"/>
    </source>
</evidence>
<dbReference type="AlphaFoldDB" id="A0A3Q9KBN5"/>
<feature type="transmembrane region" description="Helical" evidence="7">
    <location>
        <begin position="431"/>
        <end position="454"/>
    </location>
</feature>
<feature type="transmembrane region" description="Helical" evidence="7">
    <location>
        <begin position="402"/>
        <end position="419"/>
    </location>
</feature>
<dbReference type="Proteomes" id="UP000275579">
    <property type="component" value="Chromosome"/>
</dbReference>
<comment type="similarity">
    <text evidence="6">Belongs to the ABC-4 integral membrane protein family.</text>
</comment>
<comment type="subcellular location">
    <subcellularLocation>
        <location evidence="1">Cell membrane</location>
        <topology evidence="1">Multi-pass membrane protein</topology>
    </subcellularLocation>
</comment>
<feature type="transmembrane region" description="Helical" evidence="7">
    <location>
        <begin position="263"/>
        <end position="287"/>
    </location>
</feature>
<keyword evidence="5 7" id="KW-0472">Membrane</keyword>
<feature type="transmembrane region" description="Helical" evidence="7">
    <location>
        <begin position="710"/>
        <end position="735"/>
    </location>
</feature>
<evidence type="ECO:0000256" key="5">
    <source>
        <dbReference type="ARBA" id="ARBA00023136"/>
    </source>
</evidence>
<feature type="transmembrane region" description="Helical" evidence="7">
    <location>
        <begin position="762"/>
        <end position="784"/>
    </location>
</feature>
<dbReference type="Pfam" id="PF02687">
    <property type="entry name" value="FtsX"/>
    <property type="match status" value="2"/>
</dbReference>
<dbReference type="InterPro" id="IPR003838">
    <property type="entry name" value="ABC3_permease_C"/>
</dbReference>
<evidence type="ECO:0000256" key="3">
    <source>
        <dbReference type="ARBA" id="ARBA00022692"/>
    </source>
</evidence>
<gene>
    <name evidence="9" type="ORF">DDE74_36550</name>
</gene>
<dbReference type="PANTHER" id="PTHR30572:SF4">
    <property type="entry name" value="ABC TRANSPORTER PERMEASE YTRF"/>
    <property type="match status" value="1"/>
</dbReference>
<feature type="transmembrane region" description="Helical" evidence="7">
    <location>
        <begin position="353"/>
        <end position="371"/>
    </location>
</feature>
<keyword evidence="4 7" id="KW-1133">Transmembrane helix</keyword>
<accession>A0A3Q9KBN5</accession>
<dbReference type="GO" id="GO:0005886">
    <property type="term" value="C:plasma membrane"/>
    <property type="evidence" value="ECO:0007669"/>
    <property type="project" value="UniProtKB-SubCell"/>
</dbReference>
<sequence>MLKAMLRDLLAHKGRVVMTLIAIALGVTATVGSWVVSDSIATTLAGQETRHDVGVSVQSPGKESLLTSADRDRLARTPGVGRAEGVIVGRAGLIGRGHKFVRTTTVLDRAGTNWSNDKRFTVEAGTAPTGPGQVALHKADADSAGIAVGETAQVLLSDGRSDTAKVTALFTYHRLGPRATTDANEASDAVPVVAYDTATATKLLGPRFHRIELIPASGASSGALKTAAQKGVSDEYHVETGSALAHAAVQQSDSEAQDLRMTMLPFAAVALLVGMFVIANTFTLLVSRRTRQFALLRAVGARKGQVRAGIIVEAGVLGLAGGTLGTLAGVALGPSMIAVMRPEDDIDLTVSPFAVLLGYGVALLVTVVAAYRSAWRAAAVPPVAALRTAETVPRETKRTRRYTGLGCIVTGVVMVAMTADPSTSNLGRIIGLMGAVLGVIGMIALAPFFAEALLRPLTRLLGARSGPAVRLGLRNAAGDPRRTSGTATALTVGLALVCAFATLSASFSALIASTTRANVPPTTTVLQSAAGGESSLTPAEADKVRKLPGVTQLAGSRDVLVGLTYKGGRTERRISAIEPSGLKGVLTPHLTAGSPDLRRGVVISQNQADMLDLGMNDRITLHLDARTSVTQSVVGIYDATELQASIFLDVSKAPGALRKQITTLYASGPDPETARDSIRAAFRDRPDVSVGSRETLVEQGVDQQSLAFTLMYAMFGVAILIAVSGVVNTLVLSVMERTREIGVIRAVGATRRLVRRTIRVESIVISLFGALLGVIVGVPAGAVMQHAMFGQRLGDFSLPAGIIGLSLAGITLVAVLAAIWPARRAARTDMLAAIAGE</sequence>
<feature type="transmembrane region" description="Helical" evidence="7">
    <location>
        <begin position="796"/>
        <end position="820"/>
    </location>
</feature>
<dbReference type="RefSeq" id="WP_127154405.1">
    <property type="nucleotide sequence ID" value="NZ_CP029042.1"/>
</dbReference>
<evidence type="ECO:0000259" key="8">
    <source>
        <dbReference type="Pfam" id="PF02687"/>
    </source>
</evidence>
<reference evidence="9 10" key="1">
    <citation type="submission" date="2018-04" db="EMBL/GenBank/DDBJ databases">
        <title>Complete genome sequences of Streptomyces lydicus strain WYEC and characterization of antagonistic properties of biological control agents.</title>
        <authorList>
            <person name="Mariita R.M."/>
            <person name="Sello J.K."/>
        </authorList>
    </citation>
    <scope>NUCLEOTIDE SEQUENCE [LARGE SCALE GENOMIC DNA]</scope>
    <source>
        <strain evidence="9 10">WYEC 108</strain>
    </source>
</reference>
<keyword evidence="3 7" id="KW-0812">Transmembrane</keyword>
<protein>
    <recommendedName>
        <fullName evidence="8">ABC3 transporter permease C-terminal domain-containing protein</fullName>
    </recommendedName>
</protein>
<evidence type="ECO:0000313" key="9">
    <source>
        <dbReference type="EMBL" id="AZS75679.1"/>
    </source>
</evidence>
<feature type="transmembrane region" description="Helical" evidence="7">
    <location>
        <begin position="489"/>
        <end position="512"/>
    </location>
</feature>
<dbReference type="InterPro" id="IPR050250">
    <property type="entry name" value="Macrolide_Exporter_MacB"/>
</dbReference>
<evidence type="ECO:0000313" key="10">
    <source>
        <dbReference type="Proteomes" id="UP000275579"/>
    </source>
</evidence>
<evidence type="ECO:0000256" key="2">
    <source>
        <dbReference type="ARBA" id="ARBA00022475"/>
    </source>
</evidence>
<dbReference type="GO" id="GO:0022857">
    <property type="term" value="F:transmembrane transporter activity"/>
    <property type="evidence" value="ECO:0007669"/>
    <property type="project" value="TreeGrafter"/>
</dbReference>
<feature type="domain" description="ABC3 transporter permease C-terminal" evidence="8">
    <location>
        <begin position="266"/>
        <end position="381"/>
    </location>
</feature>
<organism evidence="9 10">
    <name type="scientific">Streptomyces lydicus</name>
    <dbReference type="NCBI Taxonomy" id="47763"/>
    <lineage>
        <taxon>Bacteria</taxon>
        <taxon>Bacillati</taxon>
        <taxon>Actinomycetota</taxon>
        <taxon>Actinomycetes</taxon>
        <taxon>Kitasatosporales</taxon>
        <taxon>Streptomycetaceae</taxon>
        <taxon>Streptomyces</taxon>
    </lineage>
</organism>
<evidence type="ECO:0000256" key="7">
    <source>
        <dbReference type="SAM" id="Phobius"/>
    </source>
</evidence>
<feature type="domain" description="ABC3 transporter permease C-terminal" evidence="8">
    <location>
        <begin position="713"/>
        <end position="828"/>
    </location>
</feature>
<keyword evidence="2" id="KW-1003">Cell membrane</keyword>
<dbReference type="EMBL" id="CP029042">
    <property type="protein sequence ID" value="AZS75679.1"/>
    <property type="molecule type" value="Genomic_DNA"/>
</dbReference>
<evidence type="ECO:0000256" key="6">
    <source>
        <dbReference type="ARBA" id="ARBA00038076"/>
    </source>
</evidence>
<evidence type="ECO:0000256" key="4">
    <source>
        <dbReference type="ARBA" id="ARBA00022989"/>
    </source>
</evidence>
<dbReference type="PANTHER" id="PTHR30572">
    <property type="entry name" value="MEMBRANE COMPONENT OF TRANSPORTER-RELATED"/>
    <property type="match status" value="1"/>
</dbReference>
<feature type="transmembrane region" description="Helical" evidence="7">
    <location>
        <begin position="308"/>
        <end position="333"/>
    </location>
</feature>
<name>A0A3Q9KBN5_9ACTN</name>
<proteinExistence type="inferred from homology"/>